<evidence type="ECO:0000313" key="9">
    <source>
        <dbReference type="Proteomes" id="UP000070092"/>
    </source>
</evidence>
<feature type="transmembrane region" description="Helical" evidence="7">
    <location>
        <begin position="139"/>
        <end position="160"/>
    </location>
</feature>
<keyword evidence="3" id="KW-1003">Cell membrane</keyword>
<dbReference type="EMBL" id="LRPO01000006">
    <property type="protein sequence ID" value="KWZ82650.1"/>
    <property type="molecule type" value="Genomic_DNA"/>
</dbReference>
<keyword evidence="6 7" id="KW-0472">Membrane</keyword>
<keyword evidence="4 7" id="KW-0812">Transmembrane</keyword>
<dbReference type="PANTHER" id="PTHR30106">
    <property type="entry name" value="INNER MEMBRANE PROTEIN YEIH-RELATED"/>
    <property type="match status" value="1"/>
</dbReference>
<feature type="transmembrane region" description="Helical" evidence="7">
    <location>
        <begin position="336"/>
        <end position="356"/>
    </location>
</feature>
<dbReference type="GO" id="GO:0005886">
    <property type="term" value="C:plasma membrane"/>
    <property type="evidence" value="ECO:0007669"/>
    <property type="project" value="UniProtKB-SubCell"/>
</dbReference>
<evidence type="ECO:0000256" key="1">
    <source>
        <dbReference type="ARBA" id="ARBA00004651"/>
    </source>
</evidence>
<evidence type="ECO:0000256" key="5">
    <source>
        <dbReference type="ARBA" id="ARBA00022989"/>
    </source>
</evidence>
<evidence type="ECO:0000256" key="7">
    <source>
        <dbReference type="SAM" id="Phobius"/>
    </source>
</evidence>
<reference evidence="8 9" key="1">
    <citation type="submission" date="2016-01" db="EMBL/GenBank/DDBJ databases">
        <authorList>
            <person name="Oliw E.H."/>
        </authorList>
    </citation>
    <scope>NUCLEOTIDE SEQUENCE [LARGE SCALE GENOMIC DNA]</scope>
    <source>
        <strain evidence="8 9">MJR8628B</strain>
    </source>
</reference>
<feature type="transmembrane region" description="Helical" evidence="7">
    <location>
        <begin position="306"/>
        <end position="324"/>
    </location>
</feature>
<evidence type="ECO:0008006" key="10">
    <source>
        <dbReference type="Google" id="ProtNLM"/>
    </source>
</evidence>
<comment type="caution">
    <text evidence="8">The sequence shown here is derived from an EMBL/GenBank/DDBJ whole genome shotgun (WGS) entry which is preliminary data.</text>
</comment>
<evidence type="ECO:0000313" key="8">
    <source>
        <dbReference type="EMBL" id="KWZ82650.1"/>
    </source>
</evidence>
<sequence>MDIMREFCTKWWKRIATVDMLFIAVLTLIASLIGSWLKQYPGFKLFGALIIALLIGMIIQFPIRKWYVGASDKRKAGVKDAAGLISNKLLRLGIILLGFKLNLQVLFTQGIKCLPIAVVVVTLTIVVTYWVARKMGVDPMLAILTAGGTGICGAAAVMGLSGSIKVPPEKEQEKDDDVTMAVAIVAIMGTIFALLEIALGPLTGMTQDQLGITAGASLHEIAHAVAAGDAFNAVNIATIMKLSRVLMLVFAAIIIAIWWEKKHSEVAPTGKRSVAFPWFMLGFIGASVIGTFVPFIAAITPQLVDFAYIMLGMAMAALGINVNFKAIAVKGRKPFLASFLVSILLMLFAAGVAVLFF</sequence>
<dbReference type="Pfam" id="PF03601">
    <property type="entry name" value="Cons_hypoth698"/>
    <property type="match status" value="1"/>
</dbReference>
<feature type="transmembrane region" description="Helical" evidence="7">
    <location>
        <begin position="180"/>
        <end position="199"/>
    </location>
</feature>
<comment type="similarity">
    <text evidence="2">Belongs to the UPF0324 family.</text>
</comment>
<accession>A0A133KTN7</accession>
<dbReference type="PATRIC" id="fig|1681.53.peg.195"/>
<proteinExistence type="inferred from homology"/>
<feature type="transmembrane region" description="Helical" evidence="7">
    <location>
        <begin position="279"/>
        <end position="299"/>
    </location>
</feature>
<feature type="transmembrane region" description="Helical" evidence="7">
    <location>
        <begin position="114"/>
        <end position="132"/>
    </location>
</feature>
<feature type="transmembrane region" description="Helical" evidence="7">
    <location>
        <begin position="20"/>
        <end position="37"/>
    </location>
</feature>
<dbReference type="Proteomes" id="UP000070092">
    <property type="component" value="Unassembled WGS sequence"/>
</dbReference>
<name>A0A133KTN7_BIFBI</name>
<comment type="subcellular location">
    <subcellularLocation>
        <location evidence="1">Cell membrane</location>
        <topology evidence="1">Multi-pass membrane protein</topology>
    </subcellularLocation>
</comment>
<evidence type="ECO:0000256" key="2">
    <source>
        <dbReference type="ARBA" id="ARBA00007977"/>
    </source>
</evidence>
<evidence type="ECO:0000256" key="3">
    <source>
        <dbReference type="ARBA" id="ARBA00022475"/>
    </source>
</evidence>
<evidence type="ECO:0000256" key="4">
    <source>
        <dbReference type="ARBA" id="ARBA00022692"/>
    </source>
</evidence>
<dbReference type="PANTHER" id="PTHR30106:SF2">
    <property type="entry name" value="UPF0324 INNER MEMBRANE PROTEIN YEIH"/>
    <property type="match status" value="1"/>
</dbReference>
<dbReference type="InterPro" id="IPR018383">
    <property type="entry name" value="UPF0324_pro"/>
</dbReference>
<protein>
    <recommendedName>
        <fullName evidence="10">Sulfate exporter family transporter</fullName>
    </recommendedName>
</protein>
<dbReference type="AlphaFoldDB" id="A0A133KTN7"/>
<feature type="transmembrane region" description="Helical" evidence="7">
    <location>
        <begin position="242"/>
        <end position="259"/>
    </location>
</feature>
<feature type="transmembrane region" description="Helical" evidence="7">
    <location>
        <begin position="43"/>
        <end position="63"/>
    </location>
</feature>
<keyword evidence="5 7" id="KW-1133">Transmembrane helix</keyword>
<evidence type="ECO:0000256" key="6">
    <source>
        <dbReference type="ARBA" id="ARBA00023136"/>
    </source>
</evidence>
<gene>
    <name evidence="8" type="ORF">HMPREF3196_00200</name>
</gene>
<organism evidence="8 9">
    <name type="scientific">Bifidobacterium bifidum</name>
    <dbReference type="NCBI Taxonomy" id="1681"/>
    <lineage>
        <taxon>Bacteria</taxon>
        <taxon>Bacillati</taxon>
        <taxon>Actinomycetota</taxon>
        <taxon>Actinomycetes</taxon>
        <taxon>Bifidobacteriales</taxon>
        <taxon>Bifidobacteriaceae</taxon>
        <taxon>Bifidobacterium</taxon>
    </lineage>
</organism>